<dbReference type="Gene3D" id="3.30.40.10">
    <property type="entry name" value="Zinc/RING finger domain, C3HC4 (zinc finger)"/>
    <property type="match status" value="1"/>
</dbReference>
<dbReference type="PROSITE" id="PS51698">
    <property type="entry name" value="U_BOX"/>
    <property type="match status" value="1"/>
</dbReference>
<dbReference type="GO" id="GO:0005524">
    <property type="term" value="F:ATP binding"/>
    <property type="evidence" value="ECO:0007669"/>
    <property type="project" value="UniProtKB-UniRule"/>
</dbReference>
<evidence type="ECO:0000256" key="11">
    <source>
        <dbReference type="SAM" id="Coils"/>
    </source>
</evidence>
<feature type="binding site" evidence="10">
    <location>
        <position position="508"/>
    </location>
    <ligand>
        <name>ATP</name>
        <dbReference type="ChEBI" id="CHEBI:30616"/>
    </ligand>
</feature>
<evidence type="ECO:0000259" key="14">
    <source>
        <dbReference type="PROSITE" id="PS51698"/>
    </source>
</evidence>
<feature type="domain" description="Protein kinase" evidence="13">
    <location>
        <begin position="481"/>
        <end position="744"/>
    </location>
</feature>
<dbReference type="InterPro" id="IPR013083">
    <property type="entry name" value="Znf_RING/FYVE/PHD"/>
</dbReference>
<dbReference type="GO" id="GO:0061630">
    <property type="term" value="F:ubiquitin protein ligase activity"/>
    <property type="evidence" value="ECO:0007669"/>
    <property type="project" value="UniProtKB-EC"/>
</dbReference>
<dbReference type="Gene3D" id="3.40.50.620">
    <property type="entry name" value="HUPs"/>
    <property type="match status" value="1"/>
</dbReference>
<dbReference type="InterPro" id="IPR000719">
    <property type="entry name" value="Prot_kinase_dom"/>
</dbReference>
<dbReference type="CDD" id="cd01989">
    <property type="entry name" value="USP_STK_Ubox_N"/>
    <property type="match status" value="1"/>
</dbReference>
<reference evidence="15" key="1">
    <citation type="submission" date="2015-07" db="EMBL/GenBank/DDBJ databases">
        <title>Transcriptome Assembly of Anthurium amnicola.</title>
        <authorList>
            <person name="Suzuki J."/>
        </authorList>
    </citation>
    <scope>NUCLEOTIDE SEQUENCE</scope>
</reference>
<feature type="compositionally biased region" description="Low complexity" evidence="12">
    <location>
        <begin position="210"/>
        <end position="229"/>
    </location>
</feature>
<keyword evidence="11" id="KW-0175">Coiled coil</keyword>
<keyword evidence="5" id="KW-0808">Transferase</keyword>
<keyword evidence="8" id="KW-0833">Ubl conjugation pathway</keyword>
<dbReference type="InterPro" id="IPR011009">
    <property type="entry name" value="Kinase-like_dom_sf"/>
</dbReference>
<dbReference type="SMART" id="SM00504">
    <property type="entry name" value="Ubox"/>
    <property type="match status" value="1"/>
</dbReference>
<dbReference type="Gene3D" id="1.10.510.10">
    <property type="entry name" value="Transferase(Phosphotransferase) domain 1"/>
    <property type="match status" value="1"/>
</dbReference>
<dbReference type="GO" id="GO:0004674">
    <property type="term" value="F:protein serine/threonine kinase activity"/>
    <property type="evidence" value="ECO:0007669"/>
    <property type="project" value="UniProtKB-KW"/>
</dbReference>
<dbReference type="InterPro" id="IPR014729">
    <property type="entry name" value="Rossmann-like_a/b/a_fold"/>
</dbReference>
<dbReference type="PANTHER" id="PTHR45647:SF15">
    <property type="entry name" value="U-BOX DOMAIN-CONTAINING PROTEIN 35"/>
    <property type="match status" value="1"/>
</dbReference>
<dbReference type="SUPFAM" id="SSF52402">
    <property type="entry name" value="Adenine nucleotide alpha hydrolases-like"/>
    <property type="match status" value="1"/>
</dbReference>
<feature type="coiled-coil region" evidence="11">
    <location>
        <begin position="354"/>
        <end position="465"/>
    </location>
</feature>
<dbReference type="SUPFAM" id="SSF57850">
    <property type="entry name" value="RING/U-box"/>
    <property type="match status" value="1"/>
</dbReference>
<keyword evidence="4" id="KW-0723">Serine/threonine-protein kinase</keyword>
<dbReference type="GO" id="GO:0016567">
    <property type="term" value="P:protein ubiquitination"/>
    <property type="evidence" value="ECO:0007669"/>
    <property type="project" value="UniProtKB-UniPathway"/>
</dbReference>
<evidence type="ECO:0000256" key="3">
    <source>
        <dbReference type="ARBA" id="ARBA00012483"/>
    </source>
</evidence>
<dbReference type="InterPro" id="IPR051348">
    <property type="entry name" value="U-box_ubiquitin_ligases"/>
</dbReference>
<dbReference type="UniPathway" id="UPA00143"/>
<dbReference type="Pfam" id="PF04564">
    <property type="entry name" value="U-box"/>
    <property type="match status" value="1"/>
</dbReference>
<dbReference type="PANTHER" id="PTHR45647">
    <property type="entry name" value="OS02G0152300 PROTEIN"/>
    <property type="match status" value="1"/>
</dbReference>
<dbReference type="InterPro" id="IPR003613">
    <property type="entry name" value="Ubox_domain"/>
</dbReference>
<sequence length="834" mass="92775">MEVTGVTGKSDSMQIHGVAEEGRLFASSFESFLSVAVAVNGNRNSKYAVKWALEKFVPEGRIFYKLLHIHSKITMVPTPMGNYLPISKVREEVVSAYRKELEWKTNAMLLPYKQMCAERQVQAEVVIIESDDVADSISEEVTKCGIDKLVVGAPSQSVFTRKLKGGRLSSKISASAPSFCTVYVVSKGKLSSVRSPAFGVGGSTRDDRSNSSVDSRSLSSETSCSQSEWTETDPESSASLLISYCPLAIQRDQALKAINRHLHANSSTIDINQHRSTSSTNSCDAHYLNLSLNSGEDCPGSSLVNLQSGMCTMPSCKSFQMDNQASPSFKPSTSDNMMDTSSFSDSEVDITIELDKLRIELGHLQEMCKMAQNETTDASHELNELSERCMEENQKLQEISSREQKARELVREMKEKREAAKKEAGFIRGCAEQEVLQRKDAETSAAHVAEEKQRLEKALSDTDQQYRIFEWQDILSATSSFSHDLRLGGGANGTVYKGCFHHMKVAVKVLHSNEGHGTKQFKQELEVLTRTHHPHLLLLLGACPDHGCLVYEYMENGSLDDRLQRKNGEPSLRWFDRFRITWEVASALVFLHNSKPKPIVHRDLKPANILLDHNLVSKIGDVGLSALLPFKNTTASTLYKDTAPVGTFCYIDPEYQRTGMLSLKSDVYALGMVMLQLLTAKPPMGLAHIVEMALENDCLVNVLDSSAGEWPLEETQELALLGLRCAELRRRDRPDLQGQVLPALERLKSFADRACSSSCEVPSAPPSHFICPILQEVMDDPCVAADGYTYDRRAIEIWLSMNDKSPLTNLQLPSKTLVPNHTLFSAIKEWKSRN</sequence>
<dbReference type="EC" id="2.3.2.27" evidence="3"/>
<dbReference type="InterPro" id="IPR001245">
    <property type="entry name" value="Ser-Thr/Tyr_kinase_cat_dom"/>
</dbReference>
<dbReference type="Pfam" id="PF07714">
    <property type="entry name" value="PK_Tyr_Ser-Thr"/>
    <property type="match status" value="1"/>
</dbReference>
<evidence type="ECO:0000256" key="9">
    <source>
        <dbReference type="ARBA" id="ARBA00022840"/>
    </source>
</evidence>
<feature type="region of interest" description="Disordered" evidence="12">
    <location>
        <begin position="196"/>
        <end position="231"/>
    </location>
</feature>
<accession>A0A1D1ZGN6</accession>
<dbReference type="PROSITE" id="PS00107">
    <property type="entry name" value="PROTEIN_KINASE_ATP"/>
    <property type="match status" value="1"/>
</dbReference>
<evidence type="ECO:0000256" key="1">
    <source>
        <dbReference type="ARBA" id="ARBA00000900"/>
    </source>
</evidence>
<protein>
    <recommendedName>
        <fullName evidence="3">RING-type E3 ubiquitin transferase</fullName>
        <ecNumber evidence="3">2.3.2.27</ecNumber>
    </recommendedName>
</protein>
<evidence type="ECO:0000313" key="15">
    <source>
        <dbReference type="EMBL" id="JAT65951.1"/>
    </source>
</evidence>
<dbReference type="InterPro" id="IPR017441">
    <property type="entry name" value="Protein_kinase_ATP_BS"/>
</dbReference>
<evidence type="ECO:0000256" key="6">
    <source>
        <dbReference type="ARBA" id="ARBA00022741"/>
    </source>
</evidence>
<evidence type="ECO:0000256" key="4">
    <source>
        <dbReference type="ARBA" id="ARBA00022527"/>
    </source>
</evidence>
<dbReference type="EMBL" id="GDJX01001985">
    <property type="protein sequence ID" value="JAT65951.1"/>
    <property type="molecule type" value="Transcribed_RNA"/>
</dbReference>
<evidence type="ECO:0000259" key="13">
    <source>
        <dbReference type="PROSITE" id="PS50011"/>
    </source>
</evidence>
<evidence type="ECO:0000256" key="7">
    <source>
        <dbReference type="ARBA" id="ARBA00022777"/>
    </source>
</evidence>
<dbReference type="CDD" id="cd16655">
    <property type="entry name" value="RING-Ubox_WDSUB1-like"/>
    <property type="match status" value="1"/>
</dbReference>
<dbReference type="SUPFAM" id="SSF56112">
    <property type="entry name" value="Protein kinase-like (PK-like)"/>
    <property type="match status" value="1"/>
</dbReference>
<evidence type="ECO:0000256" key="8">
    <source>
        <dbReference type="ARBA" id="ARBA00022786"/>
    </source>
</evidence>
<dbReference type="InterPro" id="IPR006016">
    <property type="entry name" value="UspA"/>
</dbReference>
<evidence type="ECO:0000256" key="5">
    <source>
        <dbReference type="ARBA" id="ARBA00022679"/>
    </source>
</evidence>
<dbReference type="Gene3D" id="3.30.200.20">
    <property type="entry name" value="Phosphorylase Kinase, domain 1"/>
    <property type="match status" value="1"/>
</dbReference>
<keyword evidence="9 10" id="KW-0067">ATP-binding</keyword>
<dbReference type="Pfam" id="PF00582">
    <property type="entry name" value="Usp"/>
    <property type="match status" value="1"/>
</dbReference>
<organism evidence="15">
    <name type="scientific">Anthurium amnicola</name>
    <dbReference type="NCBI Taxonomy" id="1678845"/>
    <lineage>
        <taxon>Eukaryota</taxon>
        <taxon>Viridiplantae</taxon>
        <taxon>Streptophyta</taxon>
        <taxon>Embryophyta</taxon>
        <taxon>Tracheophyta</taxon>
        <taxon>Spermatophyta</taxon>
        <taxon>Magnoliopsida</taxon>
        <taxon>Liliopsida</taxon>
        <taxon>Araceae</taxon>
        <taxon>Pothoideae</taxon>
        <taxon>Potheae</taxon>
        <taxon>Anthurium</taxon>
    </lineage>
</organism>
<feature type="domain" description="U-box" evidence="14">
    <location>
        <begin position="764"/>
        <end position="834"/>
    </location>
</feature>
<keyword evidence="6 10" id="KW-0547">Nucleotide-binding</keyword>
<dbReference type="AlphaFoldDB" id="A0A1D1ZGN6"/>
<evidence type="ECO:0000256" key="10">
    <source>
        <dbReference type="PROSITE-ProRule" id="PRU10141"/>
    </source>
</evidence>
<name>A0A1D1ZGN6_9ARAE</name>
<comment type="pathway">
    <text evidence="2">Protein modification; protein ubiquitination.</text>
</comment>
<proteinExistence type="predicted"/>
<gene>
    <name evidence="15" type="primary">PUB35_1</name>
    <name evidence="15" type="ORF">g.59835</name>
</gene>
<dbReference type="SMART" id="SM00220">
    <property type="entry name" value="S_TKc"/>
    <property type="match status" value="1"/>
</dbReference>
<dbReference type="PROSITE" id="PS00108">
    <property type="entry name" value="PROTEIN_KINASE_ST"/>
    <property type="match status" value="1"/>
</dbReference>
<keyword evidence="7" id="KW-0418">Kinase</keyword>
<comment type="catalytic activity">
    <reaction evidence="1">
        <text>S-ubiquitinyl-[E2 ubiquitin-conjugating enzyme]-L-cysteine + [acceptor protein]-L-lysine = [E2 ubiquitin-conjugating enzyme]-L-cysteine + N(6)-ubiquitinyl-[acceptor protein]-L-lysine.</text>
        <dbReference type="EC" id="2.3.2.27"/>
    </reaction>
</comment>
<evidence type="ECO:0000256" key="12">
    <source>
        <dbReference type="SAM" id="MobiDB-lite"/>
    </source>
</evidence>
<evidence type="ECO:0000256" key="2">
    <source>
        <dbReference type="ARBA" id="ARBA00004906"/>
    </source>
</evidence>
<dbReference type="InterPro" id="IPR008271">
    <property type="entry name" value="Ser/Thr_kinase_AS"/>
</dbReference>
<dbReference type="PROSITE" id="PS50011">
    <property type="entry name" value="PROTEIN_KINASE_DOM"/>
    <property type="match status" value="1"/>
</dbReference>